<feature type="transmembrane region" description="Helical" evidence="5">
    <location>
        <begin position="44"/>
        <end position="63"/>
    </location>
</feature>
<organism evidence="8 9">
    <name type="scientific">Cucumis melo</name>
    <name type="common">Muskmelon</name>
    <dbReference type="NCBI Taxonomy" id="3656"/>
    <lineage>
        <taxon>Eukaryota</taxon>
        <taxon>Viridiplantae</taxon>
        <taxon>Streptophyta</taxon>
        <taxon>Embryophyta</taxon>
        <taxon>Tracheophyta</taxon>
        <taxon>Spermatophyta</taxon>
        <taxon>Magnoliopsida</taxon>
        <taxon>eudicotyledons</taxon>
        <taxon>Gunneridae</taxon>
        <taxon>Pentapetalae</taxon>
        <taxon>rosids</taxon>
        <taxon>fabids</taxon>
        <taxon>Cucurbitales</taxon>
        <taxon>Cucurbitaceae</taxon>
        <taxon>Benincaseae</taxon>
        <taxon>Cucumis</taxon>
    </lineage>
</organism>
<dbReference type="PANTHER" id="PTHR31415:SF4">
    <property type="entry name" value="NDR1_HIN1-LIKE PROTEIN 3"/>
    <property type="match status" value="1"/>
</dbReference>
<comment type="subcellular location">
    <subcellularLocation>
        <location evidence="1">Membrane</location>
        <topology evidence="1">Single-pass membrane protein</topology>
    </subcellularLocation>
</comment>
<dbReference type="GeneID" id="103486671"/>
<dbReference type="InterPro" id="IPR004864">
    <property type="entry name" value="LEA_2"/>
</dbReference>
<dbReference type="PANTHER" id="PTHR31415">
    <property type="entry name" value="OS05G0367900 PROTEIN"/>
    <property type="match status" value="1"/>
</dbReference>
<dbReference type="Proteomes" id="UP001652600">
    <property type="component" value="Chromosome 4"/>
</dbReference>
<evidence type="ECO:0000256" key="1">
    <source>
        <dbReference type="ARBA" id="ARBA00004167"/>
    </source>
</evidence>
<name>A0A1S3B7L1_CUCME</name>
<evidence type="ECO:0000259" key="6">
    <source>
        <dbReference type="Pfam" id="PF03168"/>
    </source>
</evidence>
<evidence type="ECO:0000313" key="9">
    <source>
        <dbReference type="RefSeq" id="XP_008442908.1"/>
    </source>
</evidence>
<dbReference type="KEGG" id="cmo:103486671"/>
<dbReference type="Pfam" id="PF03168">
    <property type="entry name" value="LEA_2"/>
    <property type="match status" value="1"/>
</dbReference>
<dbReference type="InParanoid" id="A0A1S3B7L1"/>
<dbReference type="InterPro" id="IPR044839">
    <property type="entry name" value="NDR1-like"/>
</dbReference>
<evidence type="ECO:0000256" key="5">
    <source>
        <dbReference type="SAM" id="Phobius"/>
    </source>
</evidence>
<reference evidence="7" key="1">
    <citation type="submission" date="2023-03" db="UniProtKB">
        <authorList>
            <consortium name="EnsemblPlants"/>
        </authorList>
    </citation>
    <scope>IDENTIFICATION</scope>
</reference>
<feature type="domain" description="Late embryogenesis abundant protein LEA-2 subgroup" evidence="6">
    <location>
        <begin position="95"/>
        <end position="197"/>
    </location>
</feature>
<keyword evidence="4 5" id="KW-0472">Membrane</keyword>
<evidence type="ECO:0000256" key="2">
    <source>
        <dbReference type="ARBA" id="ARBA00022692"/>
    </source>
</evidence>
<keyword evidence="2 5" id="KW-0812">Transmembrane</keyword>
<dbReference type="eggNOG" id="ENOG502QUR9">
    <property type="taxonomic scope" value="Eukaryota"/>
</dbReference>
<dbReference type="GO" id="GO:0005886">
    <property type="term" value="C:plasma membrane"/>
    <property type="evidence" value="ECO:0007669"/>
    <property type="project" value="TreeGrafter"/>
</dbReference>
<proteinExistence type="predicted"/>
<dbReference type="EnsemblPlants" id="MELO3C009530.2.1">
    <property type="protein sequence ID" value="MELO3C009530.2.1"/>
    <property type="gene ID" value="MELO3C009530.2"/>
</dbReference>
<gene>
    <name evidence="9" type="primary">LOC103486671</name>
    <name evidence="7" type="synonym">103486671</name>
</gene>
<evidence type="ECO:0000256" key="3">
    <source>
        <dbReference type="ARBA" id="ARBA00022989"/>
    </source>
</evidence>
<dbReference type="RefSeq" id="XP_008442908.1">
    <property type="nucleotide sequence ID" value="XM_008444686.2"/>
</dbReference>
<protein>
    <submittedName>
        <fullName evidence="9">Protein YLS9</fullName>
    </submittedName>
</protein>
<dbReference type="AlphaFoldDB" id="A0A1S3B7L1"/>
<accession>A0A1S3B7L1</accession>
<reference evidence="9" key="2">
    <citation type="submission" date="2025-04" db="UniProtKB">
        <authorList>
            <consortium name="RefSeq"/>
        </authorList>
    </citation>
    <scope>IDENTIFICATION</scope>
</reference>
<evidence type="ECO:0000256" key="4">
    <source>
        <dbReference type="ARBA" id="ARBA00023136"/>
    </source>
</evidence>
<dbReference type="OrthoDB" id="1889094at2759"/>
<dbReference type="Gramene" id="MELO3C009530.2.1">
    <property type="protein sequence ID" value="MELO3C009530.2.1"/>
    <property type="gene ID" value="MELO3C009530.2"/>
</dbReference>
<dbReference type="GO" id="GO:0098542">
    <property type="term" value="P:defense response to other organism"/>
    <property type="evidence" value="ECO:0007669"/>
    <property type="project" value="InterPro"/>
</dbReference>
<keyword evidence="8" id="KW-1185">Reference proteome</keyword>
<sequence length="222" mass="25224">MADKQPHLNGAFYGPAVPPPAKTYHRHGHGRGCACCLLTTFLKFFIAIVVVLGVTVLVLWLVFRPNKLKFHVTGAELTRFNVSGNQLHYNLALNLTVRNPNKRIGVYYDVIEASPYYKDQRLNTQWLTPFYQGHKTTTVLSPHFDGQQIVFFAGDKLTEFNGETLAGIFEVDVKFRLRLRLKVGAVRIGKFKPKVNCELKVPLKSNPNSFTSFQTTRCDFDF</sequence>
<evidence type="ECO:0000313" key="8">
    <source>
        <dbReference type="Proteomes" id="UP001652600"/>
    </source>
</evidence>
<dbReference type="GO" id="GO:0009506">
    <property type="term" value="C:plasmodesma"/>
    <property type="evidence" value="ECO:0007669"/>
    <property type="project" value="TreeGrafter"/>
</dbReference>
<evidence type="ECO:0000313" key="7">
    <source>
        <dbReference type="EnsemblPlants" id="MELO3C009530.2.1"/>
    </source>
</evidence>
<keyword evidence="3 5" id="KW-1133">Transmembrane helix</keyword>